<dbReference type="AlphaFoldDB" id="A0A6C0JZA3"/>
<evidence type="ECO:0000313" key="1">
    <source>
        <dbReference type="EMBL" id="QHU11105.1"/>
    </source>
</evidence>
<sequence>MLSNYKYLPATITIDFRVDGAPPERLLLHTKTSPYKAEVSDGDTYNLRHYFHKYRKMYALDTVCPNDTDLLQFCIVAVGERRNISVARVLESCTPSQLEWVGRTDPVIEHFQETFELLSTIMDRDTRAARVEEIMNTVLQQGLPLANRYEIFRTVLIDKCKELRSKYGDEYPGVHRACTAVLKALGVLTEEEIAIETWNTLPHKDLIVYIRLNGYPPLKNVLEETPNHHRIMTRYWARYSIPTDMPYEFAAVFRNYYLTPDGHCNLYDVLCNWTDRDRHLLNYEE</sequence>
<organism evidence="1">
    <name type="scientific">viral metagenome</name>
    <dbReference type="NCBI Taxonomy" id="1070528"/>
    <lineage>
        <taxon>unclassified sequences</taxon>
        <taxon>metagenomes</taxon>
        <taxon>organismal metagenomes</taxon>
    </lineage>
</organism>
<reference evidence="1" key="1">
    <citation type="journal article" date="2020" name="Nature">
        <title>Giant virus diversity and host interactions through global metagenomics.</title>
        <authorList>
            <person name="Schulz F."/>
            <person name="Roux S."/>
            <person name="Paez-Espino D."/>
            <person name="Jungbluth S."/>
            <person name="Walsh D.A."/>
            <person name="Denef V.J."/>
            <person name="McMahon K.D."/>
            <person name="Konstantinidis K.T."/>
            <person name="Eloe-Fadrosh E.A."/>
            <person name="Kyrpides N.C."/>
            <person name="Woyke T."/>
        </authorList>
    </citation>
    <scope>NUCLEOTIDE SEQUENCE</scope>
    <source>
        <strain evidence="1">GVMAG-S-1101165-84</strain>
    </source>
</reference>
<dbReference type="EMBL" id="MN740779">
    <property type="protein sequence ID" value="QHU11105.1"/>
    <property type="molecule type" value="Genomic_DNA"/>
</dbReference>
<proteinExistence type="predicted"/>
<name>A0A6C0JZA3_9ZZZZ</name>
<accession>A0A6C0JZA3</accession>
<protein>
    <submittedName>
        <fullName evidence="1">Uncharacterized protein</fullName>
    </submittedName>
</protein>